<evidence type="ECO:0000256" key="3">
    <source>
        <dbReference type="ARBA" id="ARBA00022448"/>
    </source>
</evidence>
<evidence type="ECO:0000313" key="12">
    <source>
        <dbReference type="Proteomes" id="UP000261420"/>
    </source>
</evidence>
<evidence type="ECO:0000256" key="6">
    <source>
        <dbReference type="ARBA" id="ARBA00023065"/>
    </source>
</evidence>
<keyword evidence="10" id="KW-1133">Transmembrane helix</keyword>
<evidence type="ECO:0000256" key="4">
    <source>
        <dbReference type="ARBA" id="ARBA00022547"/>
    </source>
</evidence>
<dbReference type="GO" id="GO:0031966">
    <property type="term" value="C:mitochondrial membrane"/>
    <property type="evidence" value="ECO:0007669"/>
    <property type="project" value="UniProtKB-SubCell"/>
</dbReference>
<feature type="transmembrane region" description="Helical" evidence="10">
    <location>
        <begin position="50"/>
        <end position="69"/>
    </location>
</feature>
<evidence type="ECO:0000256" key="1">
    <source>
        <dbReference type="ARBA" id="ARBA00004325"/>
    </source>
</evidence>
<keyword evidence="4" id="KW-0138">CF(0)</keyword>
<keyword evidence="9" id="KW-0066">ATP synthesis</keyword>
<dbReference type="Proteomes" id="UP000261420">
    <property type="component" value="Unplaced"/>
</dbReference>
<dbReference type="GeneTree" id="ENSGT00940000167489"/>
<dbReference type="GO" id="GO:0046933">
    <property type="term" value="F:proton-transporting ATP synthase activity, rotational mechanism"/>
    <property type="evidence" value="ECO:0007669"/>
    <property type="project" value="TreeGrafter"/>
</dbReference>
<reference evidence="11" key="2">
    <citation type="submission" date="2025-09" db="UniProtKB">
        <authorList>
            <consortium name="Ensembl"/>
        </authorList>
    </citation>
    <scope>IDENTIFICATION</scope>
</reference>
<dbReference type="Ensembl" id="ENSSDUT00000019035.1">
    <property type="protein sequence ID" value="ENSSDUP00000018699.1"/>
    <property type="gene ID" value="ENSSDUG00000013647.1"/>
</dbReference>
<evidence type="ECO:0000313" key="11">
    <source>
        <dbReference type="Ensembl" id="ENSSDUP00000018699.1"/>
    </source>
</evidence>
<evidence type="ECO:0000256" key="2">
    <source>
        <dbReference type="ARBA" id="ARBA00005895"/>
    </source>
</evidence>
<dbReference type="GO" id="GO:0042776">
    <property type="term" value="P:proton motive force-driven mitochondrial ATP synthesis"/>
    <property type="evidence" value="ECO:0007669"/>
    <property type="project" value="TreeGrafter"/>
</dbReference>
<dbReference type="AlphaFoldDB" id="A0A3B4UJD8"/>
<organism evidence="11 12">
    <name type="scientific">Seriola dumerili</name>
    <name type="common">Greater amberjack</name>
    <name type="synonym">Caranx dumerili</name>
    <dbReference type="NCBI Taxonomy" id="41447"/>
    <lineage>
        <taxon>Eukaryota</taxon>
        <taxon>Metazoa</taxon>
        <taxon>Chordata</taxon>
        <taxon>Craniata</taxon>
        <taxon>Vertebrata</taxon>
        <taxon>Euteleostomi</taxon>
        <taxon>Actinopterygii</taxon>
        <taxon>Neopterygii</taxon>
        <taxon>Teleostei</taxon>
        <taxon>Neoteleostei</taxon>
        <taxon>Acanthomorphata</taxon>
        <taxon>Carangaria</taxon>
        <taxon>Carangiformes</taxon>
        <taxon>Carangidae</taxon>
        <taxon>Seriola</taxon>
    </lineage>
</organism>
<keyword evidence="7" id="KW-0496">Mitochondrion</keyword>
<evidence type="ECO:0000256" key="8">
    <source>
        <dbReference type="ARBA" id="ARBA00023136"/>
    </source>
</evidence>
<name>A0A3B4UJD8_SERDU</name>
<keyword evidence="8 10" id="KW-0472">Membrane</keyword>
<reference evidence="11" key="1">
    <citation type="submission" date="2025-08" db="UniProtKB">
        <authorList>
            <consortium name="Ensembl"/>
        </authorList>
    </citation>
    <scope>IDENTIFICATION</scope>
</reference>
<keyword evidence="10" id="KW-0812">Transmembrane</keyword>
<keyword evidence="5" id="KW-0375">Hydrogen ion transport</keyword>
<protein>
    <submittedName>
        <fullName evidence="11">Uncharacterized protein</fullName>
    </submittedName>
</protein>
<keyword evidence="12" id="KW-1185">Reference proteome</keyword>
<proteinExistence type="inferred from homology"/>
<sequence>NSVRPVPHEEPYFQDVKLFTCMCSLSSSSVLPAGWHWYYRRYIDVRKGGVGGLGMLVAGYCVLSYIWSYPHIKRDRWRKYH</sequence>
<comment type="similarity">
    <text evidence="2">Belongs to the ATPase F chain family.</text>
</comment>
<keyword evidence="3" id="KW-0813">Transport</keyword>
<evidence type="ECO:0000256" key="5">
    <source>
        <dbReference type="ARBA" id="ARBA00022781"/>
    </source>
</evidence>
<evidence type="ECO:0000256" key="10">
    <source>
        <dbReference type="SAM" id="Phobius"/>
    </source>
</evidence>
<dbReference type="GO" id="GO:0045259">
    <property type="term" value="C:proton-transporting ATP synthase complex"/>
    <property type="evidence" value="ECO:0007669"/>
    <property type="project" value="UniProtKB-KW"/>
</dbReference>
<keyword evidence="6" id="KW-0406">Ion transport</keyword>
<evidence type="ECO:0000256" key="9">
    <source>
        <dbReference type="ARBA" id="ARBA00023310"/>
    </source>
</evidence>
<dbReference type="STRING" id="41447.ENSSDUP00000018699"/>
<evidence type="ECO:0000256" key="7">
    <source>
        <dbReference type="ARBA" id="ARBA00023128"/>
    </source>
</evidence>
<dbReference type="PANTHER" id="PTHR13080:SF13">
    <property type="entry name" value="ATP SYNTHASE SUBUNIT F, MITOCHONDRIAL"/>
    <property type="match status" value="1"/>
</dbReference>
<accession>A0A3B4UJD8</accession>
<comment type="subcellular location">
    <subcellularLocation>
        <location evidence="1">Mitochondrion membrane</location>
    </subcellularLocation>
</comment>
<dbReference type="PANTHER" id="PTHR13080">
    <property type="entry name" value="ATP SYNTHASE F CHAIN, MITOCHONDRIAL-RELATED"/>
    <property type="match status" value="1"/>
</dbReference>
<dbReference type="InterPro" id="IPR019344">
    <property type="entry name" value="F1F0-ATPsyn_F_prd"/>
</dbReference>